<dbReference type="AlphaFoldDB" id="A0A9W8DNS8"/>
<dbReference type="Proteomes" id="UP001150538">
    <property type="component" value="Unassembled WGS sequence"/>
</dbReference>
<accession>A0A9W8DNS8</accession>
<comment type="caution">
    <text evidence="1">The sequence shown here is derived from an EMBL/GenBank/DDBJ whole genome shotgun (WGS) entry which is preliminary data.</text>
</comment>
<gene>
    <name evidence="1" type="ORF">H4219_005767</name>
</gene>
<evidence type="ECO:0000313" key="1">
    <source>
        <dbReference type="EMBL" id="KAJ1911969.1"/>
    </source>
</evidence>
<organism evidence="1 2">
    <name type="scientific">Mycoemilia scoparia</name>
    <dbReference type="NCBI Taxonomy" id="417184"/>
    <lineage>
        <taxon>Eukaryota</taxon>
        <taxon>Fungi</taxon>
        <taxon>Fungi incertae sedis</taxon>
        <taxon>Zoopagomycota</taxon>
        <taxon>Kickxellomycotina</taxon>
        <taxon>Kickxellomycetes</taxon>
        <taxon>Kickxellales</taxon>
        <taxon>Kickxellaceae</taxon>
        <taxon>Mycoemilia</taxon>
    </lineage>
</organism>
<proteinExistence type="predicted"/>
<dbReference type="EMBL" id="JANBPU010000390">
    <property type="protein sequence ID" value="KAJ1911969.1"/>
    <property type="molecule type" value="Genomic_DNA"/>
</dbReference>
<reference evidence="1" key="1">
    <citation type="submission" date="2022-07" db="EMBL/GenBank/DDBJ databases">
        <title>Phylogenomic reconstructions and comparative analyses of Kickxellomycotina fungi.</title>
        <authorList>
            <person name="Reynolds N.K."/>
            <person name="Stajich J.E."/>
            <person name="Barry K."/>
            <person name="Grigoriev I.V."/>
            <person name="Crous P."/>
            <person name="Smith M.E."/>
        </authorList>
    </citation>
    <scope>NUCLEOTIDE SEQUENCE</scope>
    <source>
        <strain evidence="1">NBRC 100468</strain>
    </source>
</reference>
<protein>
    <submittedName>
        <fullName evidence="1">Uncharacterized protein</fullName>
    </submittedName>
</protein>
<name>A0A9W8DNS8_9FUNG</name>
<sequence>MKFSFNSAALLVGLAVAMTTMITSSFASPVLVKRGLFDDIDWSIPQNHQFLVGYWNAFTVPGFNLDDFILAHPLVLPEKYKLDPRFAMIAIRFGLDRRGGLN</sequence>
<keyword evidence="2" id="KW-1185">Reference proteome</keyword>
<evidence type="ECO:0000313" key="2">
    <source>
        <dbReference type="Proteomes" id="UP001150538"/>
    </source>
</evidence>